<dbReference type="Gene3D" id="3.30.1370.10">
    <property type="entry name" value="K Homology domain, type 1"/>
    <property type="match status" value="1"/>
</dbReference>
<evidence type="ECO:0000259" key="8">
    <source>
        <dbReference type="PROSITE" id="PS50126"/>
    </source>
</evidence>
<feature type="compositionally biased region" description="Polar residues" evidence="7">
    <location>
        <begin position="758"/>
        <end position="774"/>
    </location>
</feature>
<dbReference type="Gene3D" id="3.30.230.70">
    <property type="entry name" value="GHMP Kinase, N-terminal domain"/>
    <property type="match status" value="2"/>
</dbReference>
<dbReference type="NCBIfam" id="TIGR03591">
    <property type="entry name" value="polynuc_phos"/>
    <property type="match status" value="1"/>
</dbReference>
<dbReference type="InterPro" id="IPR020568">
    <property type="entry name" value="Ribosomal_Su5_D2-typ_SF"/>
</dbReference>
<evidence type="ECO:0000256" key="7">
    <source>
        <dbReference type="SAM" id="MobiDB-lite"/>
    </source>
</evidence>
<keyword evidence="4" id="KW-0548">Nucleotidyltransferase</keyword>
<proteinExistence type="inferred from homology"/>
<dbReference type="Proteomes" id="UP001159405">
    <property type="component" value="Unassembled WGS sequence"/>
</dbReference>
<protein>
    <recommendedName>
        <fullName evidence="2">polyribonucleotide nucleotidyltransferase</fullName>
        <ecNumber evidence="2">2.7.7.8</ecNumber>
    </recommendedName>
</protein>
<keyword evidence="3" id="KW-0808">Transferase</keyword>
<evidence type="ECO:0000256" key="6">
    <source>
        <dbReference type="PROSITE-ProRule" id="PRU00117"/>
    </source>
</evidence>
<evidence type="ECO:0000256" key="5">
    <source>
        <dbReference type="ARBA" id="ARBA00022884"/>
    </source>
</evidence>
<sequence>MATVSSRCLARSKKDHFVAVRSTLKRMGVLRRSRHTECKVELEIGNQTMTLSTGKIAKLADGAVVAECGNNATLVTAVSEEESKGAKGMGLPLTVDYKEKAAAGGQFPRNYPRRDLGITEREILISRRIDRSLRSLFPKGYSCTTQVIGSLWAADGLSDPDITAMNGASAALTVSDIPWHGPVGVLRVGEVDGEFVVNPTWSQLMISRLNLVVACSEKKVVMVEAFANEVTSERFCEALRFAFIECQPIIQAQLELQKQAGIVKRLFTVVATPSEVLETIQSILVDRLDEIFSNFTYSKQERDREMFAVRDSCVETVQEQFPDVPANLIAEKVFAVTKAVFRRNILEKAQRCDGRHFDALRPIVCEVDIFKTLHGSSLFQRGETQVFCTATLGSLRSAKQSDATAEGVGDVREKPFILHYEFPPFCVNETGRVGGFNRREVGHGNLAEKALEPVVPKDFPFAIRLTSQVLESNGSSSIATACAGSLALMDAGIPISRHVAGVACGLVSSSDAEDPKKPDIEQYRLMTDILGIEDFMGDMDFKLAGSRQGITALQADFKVPGLPLHIVEEAVIKATEDRMKVLDILESCQSEPRETLKENTPALANVTVSLTQSKKLLGVGGLTIKNLQDETGSTISRIDEEEFSVFAPNSKVLQETIEKINELTTQEDWTECLEVGEKYTANIVDVRDYGVMVELLPDTPSVLLHVTEMSHNRVYNPRDIGMKVGDAVDVKYLGKDERTGRLEISRKALLPKPLTPTRKINGTQQTKSKKANGNQKDKSAEDFITTYLK</sequence>
<keyword evidence="10" id="KW-1185">Reference proteome</keyword>
<name>A0ABN8NJK3_9CNID</name>
<dbReference type="InterPro" id="IPR015848">
    <property type="entry name" value="PNPase_PH_RNA-bd_bac/org-type"/>
</dbReference>
<dbReference type="SUPFAM" id="SSF54791">
    <property type="entry name" value="Eukaryotic type KH-domain (KH-domain type I)"/>
    <property type="match status" value="1"/>
</dbReference>
<dbReference type="Pfam" id="PF03725">
    <property type="entry name" value="RNase_PH_C"/>
    <property type="match status" value="1"/>
</dbReference>
<evidence type="ECO:0000256" key="4">
    <source>
        <dbReference type="ARBA" id="ARBA00022695"/>
    </source>
</evidence>
<dbReference type="CDD" id="cd09033">
    <property type="entry name" value="KH-I_PNPT1"/>
    <property type="match status" value="1"/>
</dbReference>
<dbReference type="SUPFAM" id="SSF54211">
    <property type="entry name" value="Ribosomal protein S5 domain 2-like"/>
    <property type="match status" value="2"/>
</dbReference>
<dbReference type="InterPro" id="IPR027408">
    <property type="entry name" value="PNPase/RNase_PH_dom_sf"/>
</dbReference>
<dbReference type="PANTHER" id="PTHR11252:SF0">
    <property type="entry name" value="POLYRIBONUCLEOTIDE NUCLEOTIDYLTRANSFERASE 1, MITOCHONDRIAL"/>
    <property type="match status" value="1"/>
</dbReference>
<dbReference type="InterPro" id="IPR012340">
    <property type="entry name" value="NA-bd_OB-fold"/>
</dbReference>
<evidence type="ECO:0000256" key="3">
    <source>
        <dbReference type="ARBA" id="ARBA00022679"/>
    </source>
</evidence>
<dbReference type="CDD" id="cd11363">
    <property type="entry name" value="RNase_PH_PNPase_1"/>
    <property type="match status" value="1"/>
</dbReference>
<dbReference type="SUPFAM" id="SSF50249">
    <property type="entry name" value="Nucleic acid-binding proteins"/>
    <property type="match status" value="1"/>
</dbReference>
<dbReference type="InterPro" id="IPR015847">
    <property type="entry name" value="ExoRNase_PH_dom2"/>
</dbReference>
<dbReference type="NCBIfam" id="NF008805">
    <property type="entry name" value="PRK11824.1"/>
    <property type="match status" value="1"/>
</dbReference>
<dbReference type="Pfam" id="PF01138">
    <property type="entry name" value="RNase_PH"/>
    <property type="match status" value="2"/>
</dbReference>
<dbReference type="SMART" id="SM00316">
    <property type="entry name" value="S1"/>
    <property type="match status" value="1"/>
</dbReference>
<evidence type="ECO:0000256" key="1">
    <source>
        <dbReference type="ARBA" id="ARBA00007404"/>
    </source>
</evidence>
<dbReference type="InterPro" id="IPR012162">
    <property type="entry name" value="PNPase"/>
</dbReference>
<dbReference type="InterPro" id="IPR003029">
    <property type="entry name" value="S1_domain"/>
</dbReference>
<dbReference type="PROSITE" id="PS50084">
    <property type="entry name" value="KH_TYPE_1"/>
    <property type="match status" value="1"/>
</dbReference>
<dbReference type="CDD" id="cd11364">
    <property type="entry name" value="RNase_PH_PNPase_2"/>
    <property type="match status" value="1"/>
</dbReference>
<comment type="caution">
    <text evidence="9">The sequence shown here is derived from an EMBL/GenBank/DDBJ whole genome shotgun (WGS) entry which is preliminary data.</text>
</comment>
<evidence type="ECO:0000313" key="10">
    <source>
        <dbReference type="Proteomes" id="UP001159405"/>
    </source>
</evidence>
<evidence type="ECO:0000256" key="2">
    <source>
        <dbReference type="ARBA" id="ARBA00012416"/>
    </source>
</evidence>
<dbReference type="InterPro" id="IPR001247">
    <property type="entry name" value="ExoRNase_PH_dom1"/>
</dbReference>
<dbReference type="EMBL" id="CALNXK010000024">
    <property type="protein sequence ID" value="CAH3111822.1"/>
    <property type="molecule type" value="Genomic_DNA"/>
</dbReference>
<dbReference type="InterPro" id="IPR036456">
    <property type="entry name" value="PNPase_PH_RNA-bd_sf"/>
</dbReference>
<dbReference type="Gene3D" id="2.40.50.140">
    <property type="entry name" value="Nucleic acid-binding proteins"/>
    <property type="match status" value="1"/>
</dbReference>
<reference evidence="9 10" key="1">
    <citation type="submission" date="2022-05" db="EMBL/GenBank/DDBJ databases">
        <authorList>
            <consortium name="Genoscope - CEA"/>
            <person name="William W."/>
        </authorList>
    </citation>
    <scope>NUCLEOTIDE SEQUENCE [LARGE SCALE GENOMIC DNA]</scope>
</reference>
<comment type="similarity">
    <text evidence="1">Belongs to the polyribonucleotide nucleotidyltransferase family.</text>
</comment>
<dbReference type="PANTHER" id="PTHR11252">
    <property type="entry name" value="POLYRIBONUCLEOTIDE NUCLEOTIDYLTRANSFERASE"/>
    <property type="match status" value="1"/>
</dbReference>
<dbReference type="SUPFAM" id="SSF55666">
    <property type="entry name" value="Ribonuclease PH domain 2-like"/>
    <property type="match status" value="2"/>
</dbReference>
<dbReference type="Pfam" id="PF03726">
    <property type="entry name" value="PNPase"/>
    <property type="match status" value="1"/>
</dbReference>
<dbReference type="Pfam" id="PF00575">
    <property type="entry name" value="S1"/>
    <property type="match status" value="1"/>
</dbReference>
<feature type="region of interest" description="Disordered" evidence="7">
    <location>
        <begin position="753"/>
        <end position="789"/>
    </location>
</feature>
<organism evidence="9 10">
    <name type="scientific">Porites lobata</name>
    <dbReference type="NCBI Taxonomy" id="104759"/>
    <lineage>
        <taxon>Eukaryota</taxon>
        <taxon>Metazoa</taxon>
        <taxon>Cnidaria</taxon>
        <taxon>Anthozoa</taxon>
        <taxon>Hexacorallia</taxon>
        <taxon>Scleractinia</taxon>
        <taxon>Fungiina</taxon>
        <taxon>Poritidae</taxon>
        <taxon>Porites</taxon>
    </lineage>
</organism>
<dbReference type="PROSITE" id="PS50126">
    <property type="entry name" value="S1"/>
    <property type="match status" value="1"/>
</dbReference>
<keyword evidence="5 6" id="KW-0694">RNA-binding</keyword>
<gene>
    <name evidence="9" type="ORF">PLOB_00020645</name>
</gene>
<accession>A0ABN8NJK3</accession>
<dbReference type="EC" id="2.7.7.8" evidence="2"/>
<dbReference type="InterPro" id="IPR036345">
    <property type="entry name" value="ExoRNase_PH_dom2_sf"/>
</dbReference>
<dbReference type="SUPFAM" id="SSF46915">
    <property type="entry name" value="Polynucleotide phosphorylase/guanosine pentaphosphate synthase (PNPase/GPSI), domain 3"/>
    <property type="match status" value="1"/>
</dbReference>
<dbReference type="PIRSF" id="PIRSF005499">
    <property type="entry name" value="PNPase"/>
    <property type="match status" value="1"/>
</dbReference>
<feature type="domain" description="S1 motif" evidence="8">
    <location>
        <begin position="676"/>
        <end position="747"/>
    </location>
</feature>
<dbReference type="InterPro" id="IPR036612">
    <property type="entry name" value="KH_dom_type_1_sf"/>
</dbReference>
<evidence type="ECO:0000313" key="9">
    <source>
        <dbReference type="EMBL" id="CAH3111822.1"/>
    </source>
</evidence>